<dbReference type="OrthoDB" id="9765610at2"/>
<gene>
    <name evidence="1" type="ORF">WM40_07215</name>
</gene>
<comment type="caution">
    <text evidence="1">The sequence shown here is derived from an EMBL/GenBank/DDBJ whole genome shotgun (WGS) entry which is preliminary data.</text>
</comment>
<organism evidence="1 2">
    <name type="scientific">Robbsia andropogonis</name>
    <dbReference type="NCBI Taxonomy" id="28092"/>
    <lineage>
        <taxon>Bacteria</taxon>
        <taxon>Pseudomonadati</taxon>
        <taxon>Pseudomonadota</taxon>
        <taxon>Betaproteobacteria</taxon>
        <taxon>Burkholderiales</taxon>
        <taxon>Burkholderiaceae</taxon>
        <taxon>Robbsia</taxon>
    </lineage>
</organism>
<dbReference type="Proteomes" id="UP000033618">
    <property type="component" value="Unassembled WGS sequence"/>
</dbReference>
<dbReference type="EMBL" id="LAQU01000005">
    <property type="protein sequence ID" value="KKB64263.1"/>
    <property type="molecule type" value="Genomic_DNA"/>
</dbReference>
<dbReference type="RefSeq" id="WP_024904141.1">
    <property type="nucleotide sequence ID" value="NZ_CADFGU010000003.1"/>
</dbReference>
<evidence type="ECO:0000313" key="1">
    <source>
        <dbReference type="EMBL" id="KKB64263.1"/>
    </source>
</evidence>
<accession>A0A0F5K2D9</accession>
<dbReference type="STRING" id="28092.WM40_07215"/>
<sequence>MVIAQPLRFQPDMDVRGAAIGLDGQRRQGFVMQNAPKFTVATLKAFLGNFKWLAKATDKVESVKIAFSKVHRSTEALIEKAGGVTAVK</sequence>
<dbReference type="PATRIC" id="fig|28092.6.peg.1705"/>
<dbReference type="AlphaFoldDB" id="A0A0F5K2D9"/>
<protein>
    <submittedName>
        <fullName evidence="1">Uncharacterized protein</fullName>
    </submittedName>
</protein>
<proteinExistence type="predicted"/>
<reference evidence="1 2" key="1">
    <citation type="submission" date="2015-03" db="EMBL/GenBank/DDBJ databases">
        <title>Draft Genome Sequence of Burkholderia andropogonis type strain ICMP2807, isolated from Sorghum bicolor.</title>
        <authorList>
            <person name="Lopes-Santos L."/>
            <person name="Castro D.B."/>
            <person name="Ottoboni L.M."/>
            <person name="Park D."/>
            <person name="Weirc B.S."/>
            <person name="Destefano S.A."/>
        </authorList>
    </citation>
    <scope>NUCLEOTIDE SEQUENCE [LARGE SCALE GENOMIC DNA]</scope>
    <source>
        <strain evidence="1 2">ICMP2807</strain>
    </source>
</reference>
<name>A0A0F5K2D9_9BURK</name>
<keyword evidence="2" id="KW-1185">Reference proteome</keyword>
<evidence type="ECO:0000313" key="2">
    <source>
        <dbReference type="Proteomes" id="UP000033618"/>
    </source>
</evidence>